<feature type="compositionally biased region" description="Polar residues" evidence="1">
    <location>
        <begin position="315"/>
        <end position="324"/>
    </location>
</feature>
<feature type="compositionally biased region" description="Basic and acidic residues" evidence="1">
    <location>
        <begin position="669"/>
        <end position="685"/>
    </location>
</feature>
<dbReference type="VEuPathDB" id="FungiDB:PGTG_08023"/>
<dbReference type="KEGG" id="pgr:PGTG_08023"/>
<keyword evidence="3" id="KW-1185">Reference proteome</keyword>
<dbReference type="Proteomes" id="UP000008783">
    <property type="component" value="Unassembled WGS sequence"/>
</dbReference>
<accession>E3KBX2</accession>
<gene>
    <name evidence="2" type="ORF">PGTG_08023</name>
</gene>
<organism evidence="2 3">
    <name type="scientific">Puccinia graminis f. sp. tritici (strain CRL 75-36-700-3 / race SCCL)</name>
    <name type="common">Black stem rust fungus</name>
    <dbReference type="NCBI Taxonomy" id="418459"/>
    <lineage>
        <taxon>Eukaryota</taxon>
        <taxon>Fungi</taxon>
        <taxon>Dikarya</taxon>
        <taxon>Basidiomycota</taxon>
        <taxon>Pucciniomycotina</taxon>
        <taxon>Pucciniomycetes</taxon>
        <taxon>Pucciniales</taxon>
        <taxon>Pucciniaceae</taxon>
        <taxon>Puccinia</taxon>
    </lineage>
</organism>
<dbReference type="EMBL" id="DS178280">
    <property type="protein sequence ID" value="EFP81774.2"/>
    <property type="molecule type" value="Genomic_DNA"/>
</dbReference>
<feature type="compositionally biased region" description="Pro residues" evidence="1">
    <location>
        <begin position="610"/>
        <end position="643"/>
    </location>
</feature>
<reference key="1">
    <citation type="submission" date="2007-01" db="EMBL/GenBank/DDBJ databases">
        <title>The Genome Sequence of Puccinia graminis f. sp. tritici Strain CRL 75-36-700-3.</title>
        <authorList>
            <consortium name="The Broad Institute Genome Sequencing Platform"/>
            <person name="Birren B."/>
            <person name="Lander E."/>
            <person name="Galagan J."/>
            <person name="Nusbaum C."/>
            <person name="Devon K."/>
            <person name="Cuomo C."/>
            <person name="Jaffe D."/>
            <person name="Butler J."/>
            <person name="Alvarez P."/>
            <person name="Gnerre S."/>
            <person name="Grabherr M."/>
            <person name="Mauceli E."/>
            <person name="Brockman W."/>
            <person name="Young S."/>
            <person name="LaButti K."/>
            <person name="Sykes S."/>
            <person name="DeCaprio D."/>
            <person name="Crawford M."/>
            <person name="Koehrsen M."/>
            <person name="Engels R."/>
            <person name="Montgomery P."/>
            <person name="Pearson M."/>
            <person name="Howarth C."/>
            <person name="Larson L."/>
            <person name="White J."/>
            <person name="Zeng Q."/>
            <person name="Kodira C."/>
            <person name="Yandava C."/>
            <person name="Alvarado L."/>
            <person name="O'Leary S."/>
            <person name="Szabo L."/>
            <person name="Dean R."/>
            <person name="Schein J."/>
        </authorList>
    </citation>
    <scope>NUCLEOTIDE SEQUENCE</scope>
    <source>
        <strain>CRL 75-36-700-3</strain>
    </source>
</reference>
<reference evidence="3" key="2">
    <citation type="journal article" date="2011" name="Proc. Natl. Acad. Sci. U.S.A.">
        <title>Obligate biotrophy features unraveled by the genomic analysis of rust fungi.</title>
        <authorList>
            <person name="Duplessis S."/>
            <person name="Cuomo C.A."/>
            <person name="Lin Y.-C."/>
            <person name="Aerts A."/>
            <person name="Tisserant E."/>
            <person name="Veneault-Fourrey C."/>
            <person name="Joly D.L."/>
            <person name="Hacquard S."/>
            <person name="Amselem J."/>
            <person name="Cantarel B.L."/>
            <person name="Chiu R."/>
            <person name="Coutinho P.M."/>
            <person name="Feau N."/>
            <person name="Field M."/>
            <person name="Frey P."/>
            <person name="Gelhaye E."/>
            <person name="Goldberg J."/>
            <person name="Grabherr M.G."/>
            <person name="Kodira C.D."/>
            <person name="Kohler A."/>
            <person name="Kuees U."/>
            <person name="Lindquist E.A."/>
            <person name="Lucas S.M."/>
            <person name="Mago R."/>
            <person name="Mauceli E."/>
            <person name="Morin E."/>
            <person name="Murat C."/>
            <person name="Pangilinan J.L."/>
            <person name="Park R."/>
            <person name="Pearson M."/>
            <person name="Quesneville H."/>
            <person name="Rouhier N."/>
            <person name="Sakthikumar S."/>
            <person name="Salamov A.A."/>
            <person name="Schmutz J."/>
            <person name="Selles B."/>
            <person name="Shapiro H."/>
            <person name="Tanguay P."/>
            <person name="Tuskan G.A."/>
            <person name="Henrissat B."/>
            <person name="Van de Peer Y."/>
            <person name="Rouze P."/>
            <person name="Ellis J.G."/>
            <person name="Dodds P.N."/>
            <person name="Schein J.E."/>
            <person name="Zhong S."/>
            <person name="Hamelin R.C."/>
            <person name="Grigoriev I.V."/>
            <person name="Szabo L.J."/>
            <person name="Martin F."/>
        </authorList>
    </citation>
    <scope>NUCLEOTIDE SEQUENCE [LARGE SCALE GENOMIC DNA]</scope>
    <source>
        <strain evidence="3">CRL 75-36-700-3 / race SCCL</strain>
    </source>
</reference>
<evidence type="ECO:0000256" key="1">
    <source>
        <dbReference type="SAM" id="MobiDB-lite"/>
    </source>
</evidence>
<dbReference type="HOGENOM" id="CLU_401771_0_0_1"/>
<feature type="compositionally biased region" description="Polar residues" evidence="1">
    <location>
        <begin position="256"/>
        <end position="293"/>
    </location>
</feature>
<evidence type="ECO:0000313" key="2">
    <source>
        <dbReference type="EMBL" id="EFP81774.2"/>
    </source>
</evidence>
<dbReference type="RefSeq" id="XP_003326193.2">
    <property type="nucleotide sequence ID" value="XM_003326145.2"/>
</dbReference>
<feature type="region of interest" description="Disordered" evidence="1">
    <location>
        <begin position="601"/>
        <end position="685"/>
    </location>
</feature>
<dbReference type="STRING" id="418459.E3KBX2"/>
<dbReference type="InParanoid" id="E3KBX2"/>
<feature type="region of interest" description="Disordered" evidence="1">
    <location>
        <begin position="14"/>
        <end position="108"/>
    </location>
</feature>
<evidence type="ECO:0000313" key="3">
    <source>
        <dbReference type="Proteomes" id="UP000008783"/>
    </source>
</evidence>
<name>E3KBX2_PUCGT</name>
<proteinExistence type="predicted"/>
<feature type="compositionally biased region" description="Polar residues" evidence="1">
    <location>
        <begin position="647"/>
        <end position="668"/>
    </location>
</feature>
<protein>
    <submittedName>
        <fullName evidence="2">Uncharacterized protein</fullName>
    </submittedName>
</protein>
<feature type="region of interest" description="Disordered" evidence="1">
    <location>
        <begin position="189"/>
        <end position="468"/>
    </location>
</feature>
<dbReference type="OrthoDB" id="2507845at2759"/>
<dbReference type="AlphaFoldDB" id="E3KBX2"/>
<feature type="compositionally biased region" description="Polar residues" evidence="1">
    <location>
        <begin position="351"/>
        <end position="369"/>
    </location>
</feature>
<dbReference type="GeneID" id="10533639"/>
<sequence>MKLDTHGIALFQVKKSSKAPNHTIDVDQSGTDDTSDHEYRYRTRSGRRPPPSPAYPALDDLSYAEEGRQDVNSYPRPKISPFLQLPPERNLSEKDNAPTPVFNPYNPCPKRRRYVQLQGGNQTYAAPGLDHRDRHGPDPSDWRFTPASIPFCPTRAETSNPPSQIQTQLAPSYGYDTFQQPPVFQQPSVFHNTNTSQSDFARPYAYQPPATHFDYSPRRFTDHTYTPHLNPHQPSGPAACPKPEVPSGPKPFDYSQYWNTRPTQSQKQNVSFSQGSAVPSQKDSSGFNFSCPSVGQEKPPPPPPNRAQEKVQSLPRFSTQSCPFGTQEKAPPPPKYGQSSSLNLPPARFGQFSSVTTFKPSTVEPTRNNPFMPDASSWDPKPPPVPPKSDVSTNLWGSKPSTFQSFQSSTGSTSTLTSFSTPKPPTTSFATPKPPPQHPQHTSYRAECKSQKTSPAYNFKVPSPPTSPTLAAPGDSNMDDLCNAISRLKIIRPVVPIPRKNSGPNSKKVRFADVSLMNAILAEFLGEAAGHQIDPQLFSGQTAHIPSSTAPSTAAALSSTVAALPSTAAAPALTTATPLPTISTTVAPAALPAPSLTTVALPAPTLTAGPPTPASVQPRPPGGTPQPSVQPRPPGGTPQPPIPNLTIARSNLTIASSSNLTPNEPTSKPSKEDGETPPSEKEKSS</sequence>
<feature type="compositionally biased region" description="Low complexity" evidence="1">
    <location>
        <begin position="388"/>
        <end position="431"/>
    </location>
</feature>